<dbReference type="InterPro" id="IPR011990">
    <property type="entry name" value="TPR-like_helical_dom_sf"/>
</dbReference>
<dbReference type="RefSeq" id="WP_092436560.1">
    <property type="nucleotide sequence ID" value="NZ_FMYP01000013.1"/>
</dbReference>
<dbReference type="Gene3D" id="1.10.3780.10">
    <property type="entry name" value="SusD-like"/>
    <property type="match status" value="1"/>
</dbReference>
<dbReference type="InterPro" id="IPR012944">
    <property type="entry name" value="SusD_RagB_dom"/>
</dbReference>
<dbReference type="PROSITE" id="PS51257">
    <property type="entry name" value="PROKAR_LIPOPROTEIN"/>
    <property type="match status" value="1"/>
</dbReference>
<evidence type="ECO:0000256" key="2">
    <source>
        <dbReference type="ARBA" id="ARBA00006275"/>
    </source>
</evidence>
<dbReference type="GO" id="GO:0009279">
    <property type="term" value="C:cell outer membrane"/>
    <property type="evidence" value="ECO:0007669"/>
    <property type="project" value="UniProtKB-SubCell"/>
</dbReference>
<dbReference type="Pfam" id="PF07980">
    <property type="entry name" value="SusD_RagB"/>
    <property type="match status" value="1"/>
</dbReference>
<evidence type="ECO:0000256" key="3">
    <source>
        <dbReference type="ARBA" id="ARBA00022729"/>
    </source>
</evidence>
<evidence type="ECO:0000256" key="1">
    <source>
        <dbReference type="ARBA" id="ARBA00004442"/>
    </source>
</evidence>
<name>A0A1G6HTK7_9BACT</name>
<keyword evidence="5" id="KW-0998">Cell outer membrane</keyword>
<evidence type="ECO:0000259" key="6">
    <source>
        <dbReference type="Pfam" id="PF07980"/>
    </source>
</evidence>
<gene>
    <name evidence="7" type="ORF">SAMN05216323_101320</name>
</gene>
<organism evidence="7 8">
    <name type="scientific">Williamwhitmania taraxaci</name>
    <dbReference type="NCBI Taxonomy" id="1640674"/>
    <lineage>
        <taxon>Bacteria</taxon>
        <taxon>Pseudomonadati</taxon>
        <taxon>Bacteroidota</taxon>
        <taxon>Bacteroidia</taxon>
        <taxon>Bacteroidales</taxon>
        <taxon>Williamwhitmaniaceae</taxon>
        <taxon>Williamwhitmania</taxon>
    </lineage>
</organism>
<comment type="similarity">
    <text evidence="2">Belongs to the SusD family.</text>
</comment>
<evidence type="ECO:0000313" key="7">
    <source>
        <dbReference type="EMBL" id="SDB97571.1"/>
    </source>
</evidence>
<dbReference type="Gene3D" id="1.25.40.10">
    <property type="entry name" value="Tetratricopeptide repeat domain"/>
    <property type="match status" value="1"/>
</dbReference>
<evidence type="ECO:0000256" key="5">
    <source>
        <dbReference type="ARBA" id="ARBA00023237"/>
    </source>
</evidence>
<dbReference type="Proteomes" id="UP000199452">
    <property type="component" value="Unassembled WGS sequence"/>
</dbReference>
<dbReference type="Gene3D" id="1.25.40.390">
    <property type="match status" value="1"/>
</dbReference>
<comment type="subcellular location">
    <subcellularLocation>
        <location evidence="1">Cell outer membrane</location>
    </subcellularLocation>
</comment>
<accession>A0A1G6HTK7</accession>
<keyword evidence="8" id="KW-1185">Reference proteome</keyword>
<dbReference type="SUPFAM" id="SSF48452">
    <property type="entry name" value="TPR-like"/>
    <property type="match status" value="1"/>
</dbReference>
<evidence type="ECO:0000256" key="4">
    <source>
        <dbReference type="ARBA" id="ARBA00023136"/>
    </source>
</evidence>
<dbReference type="AlphaFoldDB" id="A0A1G6HTK7"/>
<protein>
    <submittedName>
        <fullName evidence="7">Starch-binding associating with outer membrane</fullName>
    </submittedName>
</protein>
<dbReference type="STRING" id="1640674.SAMN05216323_101320"/>
<evidence type="ECO:0000313" key="8">
    <source>
        <dbReference type="Proteomes" id="UP000199452"/>
    </source>
</evidence>
<dbReference type="EMBL" id="FMYP01000013">
    <property type="protein sequence ID" value="SDB97571.1"/>
    <property type="molecule type" value="Genomic_DNA"/>
</dbReference>
<dbReference type="OrthoDB" id="5694214at2"/>
<keyword evidence="4" id="KW-0472">Membrane</keyword>
<reference evidence="7 8" key="1">
    <citation type="submission" date="2016-09" db="EMBL/GenBank/DDBJ databases">
        <authorList>
            <person name="Capua I."/>
            <person name="De Benedictis P."/>
            <person name="Joannis T."/>
            <person name="Lombin L.H."/>
            <person name="Cattoli G."/>
        </authorList>
    </citation>
    <scope>NUCLEOTIDE SEQUENCE [LARGE SCALE GENOMIC DNA]</scope>
    <source>
        <strain evidence="7 8">A7P-90m</strain>
    </source>
</reference>
<proteinExistence type="inferred from homology"/>
<feature type="domain" description="RagB/SusD" evidence="6">
    <location>
        <begin position="278"/>
        <end position="544"/>
    </location>
</feature>
<keyword evidence="3" id="KW-0732">Signal</keyword>
<sequence length="544" mass="59584">MKTRNIILGIVLSTLMVTSCVKDLDITPKDPNTILSGNLGDDPVYTKQFLAKLYASFIISGQGSNGGDDIAASDGNFFTTVRALWNVQEITTDEAICAWGDIGISDLNTQTWSATNPFLTALYQRLGLSITYANQFIGATNGSTDPTIIRYNAEARFLRALAYTYYMDLFANPPFTTEADGVGKFFPKQTDRVTLFNYIVAELTDIEDKLSEPGSSSAQANKAAAWMLLARVYLNAGVYTGTPQWENCKIYCDKVINSGNYSLASNYRQNFSADNDRSTNPEMIFAYAQDGVNIQGYVGTTFIIESSSDARYIKAEDFHGLTNNTNWNGNRARKQFMNVLVDTLATYGNIAVPANDTLFKISKDTRVLIKMKKSMDIPSPSSSGDYGIGVYKFTATNADGTQAATYNSAYASTDFPVFRLADAYLMRAEANFNGATGGASEALADVNYIRDRAFHAGAFGANPANRIAAVTAKALLDERGREFYYEAQRRTDLIRFGQFTNGTYVWAWKGGVANGTSTSSHLNIFPIPGEEVSANPNIKQNTGY</sequence>